<dbReference type="Pfam" id="PF20028">
    <property type="entry name" value="VMAP-C"/>
    <property type="match status" value="1"/>
</dbReference>
<evidence type="ECO:0000256" key="1">
    <source>
        <dbReference type="SAM" id="MobiDB-lite"/>
    </source>
</evidence>
<dbReference type="AlphaFoldDB" id="A0A6L9QV90"/>
<feature type="region of interest" description="Disordered" evidence="1">
    <location>
        <begin position="509"/>
        <end position="573"/>
    </location>
</feature>
<reference evidence="3 4" key="1">
    <citation type="submission" date="2020-01" db="EMBL/GenBank/DDBJ databases">
        <title>Insect and environment-associated Actinomycetes.</title>
        <authorList>
            <person name="Currrie C."/>
            <person name="Chevrette M."/>
            <person name="Carlson C."/>
            <person name="Stubbendieck R."/>
            <person name="Wendt-Pienkowski E."/>
        </authorList>
    </citation>
    <scope>NUCLEOTIDE SEQUENCE [LARGE SCALE GENOMIC DNA]</scope>
    <source>
        <strain evidence="3 4">SID10258</strain>
    </source>
</reference>
<dbReference type="InterPro" id="IPR047738">
    <property type="entry name" value="SAV_2336-like_N"/>
</dbReference>
<feature type="compositionally biased region" description="Low complexity" evidence="1">
    <location>
        <begin position="557"/>
        <end position="570"/>
    </location>
</feature>
<dbReference type="EMBL" id="JAAGLI010001092">
    <property type="protein sequence ID" value="NEA28832.1"/>
    <property type="molecule type" value="Genomic_DNA"/>
</dbReference>
<evidence type="ECO:0000313" key="3">
    <source>
        <dbReference type="EMBL" id="NEA28832.1"/>
    </source>
</evidence>
<accession>A0A6L9QV90</accession>
<feature type="compositionally biased region" description="Polar residues" evidence="1">
    <location>
        <begin position="36"/>
        <end position="56"/>
    </location>
</feature>
<dbReference type="InterPro" id="IPR045450">
    <property type="entry name" value="VMAP_C"/>
</dbReference>
<dbReference type="RefSeq" id="WP_163063446.1">
    <property type="nucleotide sequence ID" value="NZ_JAAGLI010001092.1"/>
</dbReference>
<sequence>MIDKLVTGLRECGIDLDWRDLCDVLWLARARGRDITSPTADTAEHQASATRNTVSDAESWPSTPPNAAAAQASTSPPALRRGGEAAGMALNPRVPAHHALPDQLGIARALRPLKQHRPSRHAVTFDADATADRYCDTQILVPVLSPARERWFREVALVIDGAPTMVVWRDTAHALANLLAHQGAFERVSRWTLDGARLLSSTGLPQDPRVLADEEARRLVLVLTDCVNSAWRDDAVWALLRAWGARLPVALVQTLPPRLWNATGLGETDVLLTSRHRGGANARLDLRPPWWWDAEHPPAQGLPVVTLDEGALHTWARMLMGGGTRVHGIVPTPPDGLPLPLPTPSDPRQLVSAYRSTVSPQASRLAVLLSAVEVTLPVAQLVLDALIAGARQTHIAELLASGLLEMTSPPNPDPVYDFVPGVREVLQESITTTATISVWRTVAPYLEATTGVRTPFSVLLSSPPGTATQAAETPLHRITATLIERLGLTALPPAGSPLERPLLVDVEGSAVSTRSHDHGPSVPSTISTLPDERSQSADDLHSPDPPLQHAPHPKRSATAADPTATTPEPAGNYLTIECKPDSLEADHYWFTAWLQVEGSPGITLHSDDIARPLNQLAALLEQLLINSVPVTRRPTPDLTIEFILPRSLLNYPVDQIEINVAGLLHRIGIRYPVIVRSLDRMRLAAIHPDWKRKWSSLQGEPFEASVLLVEHPGAYDKEELFSRLSAASAAVLALPFPPSSSRSTPGWADEPDEHWIGLVAGVPVIAWCRDRRDPVAFFNDIKNLLPGDMMTLPQRTMALRRQALQQNSTETHPNPLGLHVTLLFDTPDRVPEPYALLRPPN</sequence>
<feature type="domain" description="vWA-MoxR associated protein C-terminal" evidence="2">
    <location>
        <begin position="586"/>
        <end position="827"/>
    </location>
</feature>
<name>A0A6L9QV90_9ACTN</name>
<proteinExistence type="predicted"/>
<evidence type="ECO:0000313" key="4">
    <source>
        <dbReference type="Proteomes" id="UP000475532"/>
    </source>
</evidence>
<gene>
    <name evidence="3" type="ORF">G3I70_40990</name>
</gene>
<feature type="compositionally biased region" description="Low complexity" evidence="1">
    <location>
        <begin position="65"/>
        <end position="78"/>
    </location>
</feature>
<dbReference type="NCBIfam" id="NF041121">
    <property type="entry name" value="SAV_2336_NTERM"/>
    <property type="match status" value="1"/>
</dbReference>
<feature type="region of interest" description="Disordered" evidence="1">
    <location>
        <begin position="36"/>
        <end position="83"/>
    </location>
</feature>
<organism evidence="3 4">
    <name type="scientific">Actinomadura bangladeshensis</name>
    <dbReference type="NCBI Taxonomy" id="453573"/>
    <lineage>
        <taxon>Bacteria</taxon>
        <taxon>Bacillati</taxon>
        <taxon>Actinomycetota</taxon>
        <taxon>Actinomycetes</taxon>
        <taxon>Streptosporangiales</taxon>
        <taxon>Thermomonosporaceae</taxon>
        <taxon>Actinomadura</taxon>
    </lineage>
</organism>
<protein>
    <recommendedName>
        <fullName evidence="2">vWA-MoxR associated protein C-terminal domain-containing protein</fullName>
    </recommendedName>
</protein>
<comment type="caution">
    <text evidence="3">The sequence shown here is derived from an EMBL/GenBank/DDBJ whole genome shotgun (WGS) entry which is preliminary data.</text>
</comment>
<evidence type="ECO:0000259" key="2">
    <source>
        <dbReference type="Pfam" id="PF20028"/>
    </source>
</evidence>
<feature type="compositionally biased region" description="Basic and acidic residues" evidence="1">
    <location>
        <begin position="530"/>
        <end position="542"/>
    </location>
</feature>
<dbReference type="Proteomes" id="UP000475532">
    <property type="component" value="Unassembled WGS sequence"/>
</dbReference>